<dbReference type="SUPFAM" id="SSF82171">
    <property type="entry name" value="DPP6 N-terminal domain-like"/>
    <property type="match status" value="1"/>
</dbReference>
<dbReference type="InterPro" id="IPR011659">
    <property type="entry name" value="WD40"/>
</dbReference>
<evidence type="ECO:0000259" key="6">
    <source>
        <dbReference type="PROSITE" id="PS50011"/>
    </source>
</evidence>
<dbReference type="Pfam" id="PF00069">
    <property type="entry name" value="Pkinase"/>
    <property type="match status" value="1"/>
</dbReference>
<dbReference type="Proteomes" id="UP001431776">
    <property type="component" value="Unassembled WGS sequence"/>
</dbReference>
<dbReference type="SUPFAM" id="SSF48452">
    <property type="entry name" value="TPR-like"/>
    <property type="match status" value="2"/>
</dbReference>
<dbReference type="PANTHER" id="PTHR43289">
    <property type="entry name" value="MITOGEN-ACTIVATED PROTEIN KINASE KINASE KINASE 20-RELATED"/>
    <property type="match status" value="1"/>
</dbReference>
<dbReference type="SMART" id="SM00220">
    <property type="entry name" value="S_TKc"/>
    <property type="match status" value="1"/>
</dbReference>
<evidence type="ECO:0000256" key="4">
    <source>
        <dbReference type="ARBA" id="ARBA00022840"/>
    </source>
</evidence>
<dbReference type="SUPFAM" id="SSF56112">
    <property type="entry name" value="Protein kinase-like (PK-like)"/>
    <property type="match status" value="1"/>
</dbReference>
<dbReference type="InterPro" id="IPR011042">
    <property type="entry name" value="6-blade_b-propeller_TolB-like"/>
</dbReference>
<dbReference type="InterPro" id="IPR000719">
    <property type="entry name" value="Prot_kinase_dom"/>
</dbReference>
<dbReference type="InterPro" id="IPR017441">
    <property type="entry name" value="Protein_kinase_ATP_BS"/>
</dbReference>
<evidence type="ECO:0000313" key="7">
    <source>
        <dbReference type="EMBL" id="MDI6449904.1"/>
    </source>
</evidence>
<evidence type="ECO:0000256" key="2">
    <source>
        <dbReference type="ARBA" id="ARBA00022741"/>
    </source>
</evidence>
<feature type="domain" description="Protein kinase" evidence="6">
    <location>
        <begin position="82"/>
        <end position="379"/>
    </location>
</feature>
<evidence type="ECO:0000256" key="3">
    <source>
        <dbReference type="ARBA" id="ARBA00022777"/>
    </source>
</evidence>
<reference evidence="7" key="1">
    <citation type="submission" date="2023-05" db="EMBL/GenBank/DDBJ databases">
        <title>Anaerotaeda fermentans gen. nov., sp. nov., a novel anaerobic planctomycete of the new family within the order Sedimentisphaerales isolated from Taman Peninsula, Russia.</title>
        <authorList>
            <person name="Khomyakova M.A."/>
            <person name="Merkel A.Y."/>
            <person name="Slobodkin A.I."/>
        </authorList>
    </citation>
    <scope>NUCLEOTIDE SEQUENCE</scope>
    <source>
        <strain evidence="7">M17dextr</strain>
    </source>
</reference>
<dbReference type="PANTHER" id="PTHR43289:SF6">
    <property type="entry name" value="SERINE_THREONINE-PROTEIN KINASE NEKL-3"/>
    <property type="match status" value="1"/>
</dbReference>
<dbReference type="PROSITE" id="PS00108">
    <property type="entry name" value="PROTEIN_KINASE_ST"/>
    <property type="match status" value="1"/>
</dbReference>
<dbReference type="Gene3D" id="2.120.10.30">
    <property type="entry name" value="TolB, C-terminal domain"/>
    <property type="match status" value="2"/>
</dbReference>
<dbReference type="InterPro" id="IPR008271">
    <property type="entry name" value="Ser/Thr_kinase_AS"/>
</dbReference>
<dbReference type="EMBL" id="JASCXX010000014">
    <property type="protein sequence ID" value="MDI6449904.1"/>
    <property type="molecule type" value="Genomic_DNA"/>
</dbReference>
<gene>
    <name evidence="7" type="ORF">QJ522_12670</name>
</gene>
<dbReference type="PROSITE" id="PS00107">
    <property type="entry name" value="PROTEIN_KINASE_ATP"/>
    <property type="match status" value="1"/>
</dbReference>
<dbReference type="GO" id="GO:0005524">
    <property type="term" value="F:ATP binding"/>
    <property type="evidence" value="ECO:0007669"/>
    <property type="project" value="UniProtKB-UniRule"/>
</dbReference>
<accession>A0AAW6U2M2</accession>
<sequence length="1055" mass="118642">MAPEQNPEGLFHRALELKDPEKRAAYLDEACAGDVELRAQVDALLKWDSEAGGFMDLPDRDPDATREATPIPDMTGTEIGRYKLLEKIGEGGMATVYMAEQRHPICRRVALKIVKLGMDTKQVIARFEAERQALAMMDHPNIATVLDAGTTETGRPYFVMELVRGLPITKFCDTNKLTTQERLESFVSVCHAVQHAHQRGIIHRDIKPTNVLVTLHDGKPVPKVIDFGIAKALNQRLTEKTIFTRYSQMIGTPEYMSPEQAEMSGLDVDTRTDVFSLGVLLYELLAGTTPFDSEYLLSKGYGEMQRIIREEEPTRPSTKVSTLGEALTEVARHRRVAPEALGKLMRGDLDWIVMKTLEKDRTRRYETVHSLAEDIERHLRNKPITASSPSMIYWLQKFLRRNRTKVITWSAAAVIVIGLLLVPSAYLRSRTERIRSDHLRTIALVEDLVTSGDYERALAEVKPVLSSRFVGPEAGLLNARILLELQSPDASVEQLYKLLNERPEITANAHFLLARIYLESAARDSHMKNKAEIHLQHGEQLLPRTAQAYLLRAIVAQTVEGTLRWLEEALQLDPANYDARRARALTCLALGEYRDMETEASVMIGSQPKNPAGHSLRAIARRELALAQDDRELLNTAVADHNRAIDLTSLPDSRLADLRHQRHRTLMQMEKHDDALADIQACLQIQPRHPAYHFDLLCVLLALGQYEKAQAEYDHVLKSRLMSPMHLDSLAAKYVSDSLWSGRSWHPHDRPPLGPAFEGMHAAARQYSQLAQRARRIVAEGFHPSFSPDGGHLAYSRGVLGASGIEILDLGTGKTRLLTVPGKDPAWSPDGQYIVYVRDRQFLSMEDLTSPDGENPQAWKQEEVWMIRADGTERPRLLARGGWPNWSGDSKRLYYHSRLDNMVYSITPDPNNTNLQEVFACKARFPVVSPDEELVAFVEEKTGALRIVDLTDGSEAASWPGLGGNGPSFISWSADGKRLAIGCYWQGGLWIYDMDTRRATRIFDGSFAWCSWSAPDMSRMAIERAFGAWHHEIWIADAAEDGVPMVTRSNSDPRK</sequence>
<dbReference type="GO" id="GO:0004674">
    <property type="term" value="F:protein serine/threonine kinase activity"/>
    <property type="evidence" value="ECO:0007669"/>
    <property type="project" value="TreeGrafter"/>
</dbReference>
<dbReference type="Gene3D" id="1.10.510.10">
    <property type="entry name" value="Transferase(Phosphotransferase) domain 1"/>
    <property type="match status" value="1"/>
</dbReference>
<feature type="binding site" evidence="5">
    <location>
        <position position="112"/>
    </location>
    <ligand>
        <name>ATP</name>
        <dbReference type="ChEBI" id="CHEBI:30616"/>
    </ligand>
</feature>
<keyword evidence="1" id="KW-0808">Transferase</keyword>
<evidence type="ECO:0000313" key="8">
    <source>
        <dbReference type="Proteomes" id="UP001431776"/>
    </source>
</evidence>
<comment type="caution">
    <text evidence="7">The sequence shown here is derived from an EMBL/GenBank/DDBJ whole genome shotgun (WGS) entry which is preliminary data.</text>
</comment>
<dbReference type="Pfam" id="PF07676">
    <property type="entry name" value="PD40"/>
    <property type="match status" value="1"/>
</dbReference>
<dbReference type="CDD" id="cd14014">
    <property type="entry name" value="STKc_PknB_like"/>
    <property type="match status" value="1"/>
</dbReference>
<keyword evidence="3 7" id="KW-0418">Kinase</keyword>
<keyword evidence="8" id="KW-1185">Reference proteome</keyword>
<name>A0AAW6U2M2_9BACT</name>
<dbReference type="InterPro" id="IPR011009">
    <property type="entry name" value="Kinase-like_dom_sf"/>
</dbReference>
<proteinExistence type="predicted"/>
<dbReference type="Gene3D" id="1.25.40.10">
    <property type="entry name" value="Tetratricopeptide repeat domain"/>
    <property type="match status" value="2"/>
</dbReference>
<organism evidence="7 8">
    <name type="scientific">Anaerobaca lacustris</name>
    <dbReference type="NCBI Taxonomy" id="3044600"/>
    <lineage>
        <taxon>Bacteria</taxon>
        <taxon>Pseudomonadati</taxon>
        <taxon>Planctomycetota</taxon>
        <taxon>Phycisphaerae</taxon>
        <taxon>Sedimentisphaerales</taxon>
        <taxon>Anaerobacaceae</taxon>
        <taxon>Anaerobaca</taxon>
    </lineage>
</organism>
<keyword evidence="4 5" id="KW-0067">ATP-binding</keyword>
<dbReference type="AlphaFoldDB" id="A0AAW6U2M2"/>
<evidence type="ECO:0000256" key="1">
    <source>
        <dbReference type="ARBA" id="ARBA00022679"/>
    </source>
</evidence>
<protein>
    <submittedName>
        <fullName evidence="7">Protein kinase</fullName>
    </submittedName>
</protein>
<keyword evidence="2 5" id="KW-0547">Nucleotide-binding</keyword>
<dbReference type="RefSeq" id="WP_349245314.1">
    <property type="nucleotide sequence ID" value="NZ_JASCXX010000014.1"/>
</dbReference>
<dbReference type="PROSITE" id="PS50011">
    <property type="entry name" value="PROTEIN_KINASE_DOM"/>
    <property type="match status" value="1"/>
</dbReference>
<dbReference type="Gene3D" id="3.30.200.20">
    <property type="entry name" value="Phosphorylase Kinase, domain 1"/>
    <property type="match status" value="1"/>
</dbReference>
<dbReference type="InterPro" id="IPR011990">
    <property type="entry name" value="TPR-like_helical_dom_sf"/>
</dbReference>
<evidence type="ECO:0000256" key="5">
    <source>
        <dbReference type="PROSITE-ProRule" id="PRU10141"/>
    </source>
</evidence>